<accession>A0A3P7IV05</accession>
<evidence type="ECO:0000313" key="8">
    <source>
        <dbReference type="Proteomes" id="UP000270094"/>
    </source>
</evidence>
<protein>
    <recommendedName>
        <fullName evidence="2">tRNA-intron lyase</fullName>
        <ecNumber evidence="2">4.6.1.16</ecNumber>
    </recommendedName>
</protein>
<keyword evidence="3" id="KW-0819">tRNA processing</keyword>
<sequence length="117" mass="13740">MYRWLDDYDIAVPCTRQFRARELVYHDLWRKGYYLTSGEQFGSTWLVYEGLPGNVHAKFLCDFILDDEELSPLTLISLVRVATQVKKNLLIAIVASDSNLPHYIAFDWFKPYTKEND</sequence>
<dbReference type="PANTHER" id="PTHR13070:SF0">
    <property type="entry name" value="TRNA-SPLICING ENDONUCLEASE SUBUNIT SEN34"/>
    <property type="match status" value="1"/>
</dbReference>
<dbReference type="Pfam" id="PF01974">
    <property type="entry name" value="tRNA_int_endo"/>
    <property type="match status" value="1"/>
</dbReference>
<dbReference type="Gene3D" id="3.40.1350.10">
    <property type="match status" value="1"/>
</dbReference>
<dbReference type="InterPro" id="IPR011856">
    <property type="entry name" value="tRNA_endonuc-like_dom_sf"/>
</dbReference>
<reference evidence="7 8" key="1">
    <citation type="submission" date="2018-11" db="EMBL/GenBank/DDBJ databases">
        <authorList>
            <consortium name="Pathogen Informatics"/>
        </authorList>
    </citation>
    <scope>NUCLEOTIDE SEQUENCE [LARGE SCALE GENOMIC DNA]</scope>
</reference>
<keyword evidence="4" id="KW-0456">Lyase</keyword>
<comment type="catalytic activity">
    <reaction evidence="5">
        <text>pretRNA = a 3'-half-tRNA molecule with a 5'-OH end + a 5'-half-tRNA molecule with a 2',3'-cyclic phosphate end + an intron with a 2',3'-cyclic phosphate and a 5'-hydroxyl terminus.</text>
        <dbReference type="EC" id="4.6.1.16"/>
    </reaction>
</comment>
<name>A0A3P7IV05_STRVU</name>
<dbReference type="InterPro" id="IPR006677">
    <property type="entry name" value="tRNA_intron_Endonuc_cat-like"/>
</dbReference>
<evidence type="ECO:0000313" key="7">
    <source>
        <dbReference type="EMBL" id="VDM76781.1"/>
    </source>
</evidence>
<dbReference type="Proteomes" id="UP000270094">
    <property type="component" value="Unassembled WGS sequence"/>
</dbReference>
<evidence type="ECO:0000259" key="6">
    <source>
        <dbReference type="Pfam" id="PF01974"/>
    </source>
</evidence>
<dbReference type="EMBL" id="UYYB01097718">
    <property type="protein sequence ID" value="VDM76781.1"/>
    <property type="molecule type" value="Genomic_DNA"/>
</dbReference>
<evidence type="ECO:0000256" key="2">
    <source>
        <dbReference type="ARBA" id="ARBA00012573"/>
    </source>
</evidence>
<evidence type="ECO:0000256" key="5">
    <source>
        <dbReference type="ARBA" id="ARBA00034031"/>
    </source>
</evidence>
<comment type="similarity">
    <text evidence="1">Belongs to the tRNA-intron endonuclease family.</text>
</comment>
<dbReference type="GO" id="GO:0000213">
    <property type="term" value="F:tRNA-intron lyase activity"/>
    <property type="evidence" value="ECO:0007669"/>
    <property type="project" value="UniProtKB-EC"/>
</dbReference>
<dbReference type="AlphaFoldDB" id="A0A3P7IV05"/>
<organism evidence="7 8">
    <name type="scientific">Strongylus vulgaris</name>
    <name type="common">Blood worm</name>
    <dbReference type="NCBI Taxonomy" id="40348"/>
    <lineage>
        <taxon>Eukaryota</taxon>
        <taxon>Metazoa</taxon>
        <taxon>Ecdysozoa</taxon>
        <taxon>Nematoda</taxon>
        <taxon>Chromadorea</taxon>
        <taxon>Rhabditida</taxon>
        <taxon>Rhabditina</taxon>
        <taxon>Rhabditomorpha</taxon>
        <taxon>Strongyloidea</taxon>
        <taxon>Strongylidae</taxon>
        <taxon>Strongylus</taxon>
    </lineage>
</organism>
<dbReference type="SUPFAM" id="SSF53032">
    <property type="entry name" value="tRNA-intron endonuclease catalytic domain-like"/>
    <property type="match status" value="1"/>
</dbReference>
<feature type="domain" description="tRNA intron endonuclease catalytic" evidence="6">
    <location>
        <begin position="18"/>
        <end position="99"/>
    </location>
</feature>
<gene>
    <name evidence="7" type="ORF">SVUK_LOCUS11779</name>
</gene>
<dbReference type="InterPro" id="IPR036167">
    <property type="entry name" value="tRNA_intron_Endo_cat-like_sf"/>
</dbReference>
<proteinExistence type="inferred from homology"/>
<dbReference type="OrthoDB" id="10256176at2759"/>
<dbReference type="CDD" id="cd22363">
    <property type="entry name" value="tRNA-intron_lyase_C"/>
    <property type="match status" value="1"/>
</dbReference>
<dbReference type="NCBIfam" id="TIGR00324">
    <property type="entry name" value="endA"/>
    <property type="match status" value="1"/>
</dbReference>
<dbReference type="GO" id="GO:0003676">
    <property type="term" value="F:nucleic acid binding"/>
    <property type="evidence" value="ECO:0007669"/>
    <property type="project" value="InterPro"/>
</dbReference>
<dbReference type="InterPro" id="IPR006676">
    <property type="entry name" value="tRNA_splic"/>
</dbReference>
<evidence type="ECO:0000256" key="4">
    <source>
        <dbReference type="ARBA" id="ARBA00023239"/>
    </source>
</evidence>
<keyword evidence="8" id="KW-1185">Reference proteome</keyword>
<evidence type="ECO:0000256" key="3">
    <source>
        <dbReference type="ARBA" id="ARBA00022694"/>
    </source>
</evidence>
<evidence type="ECO:0000256" key="1">
    <source>
        <dbReference type="ARBA" id="ARBA00008078"/>
    </source>
</evidence>
<dbReference type="PANTHER" id="PTHR13070">
    <property type="entry name" value="TRNA-SPLICING ENDONUCLEASE SUBUNIT SEN34-RELATED"/>
    <property type="match status" value="1"/>
</dbReference>
<dbReference type="GO" id="GO:0005634">
    <property type="term" value="C:nucleus"/>
    <property type="evidence" value="ECO:0007669"/>
    <property type="project" value="UniProtKB-ARBA"/>
</dbReference>
<dbReference type="EC" id="4.6.1.16" evidence="2"/>
<dbReference type="GO" id="GO:0000379">
    <property type="term" value="P:tRNA-type intron splice site recognition and cleavage"/>
    <property type="evidence" value="ECO:0007669"/>
    <property type="project" value="TreeGrafter"/>
</dbReference>